<evidence type="ECO:0000313" key="2">
    <source>
        <dbReference type="EMBL" id="VDD91717.1"/>
    </source>
</evidence>
<dbReference type="PANTHER" id="PTHR22989">
    <property type="entry name" value="UNCHARACTERIZED DUF13 C.ELEGANS"/>
    <property type="match status" value="1"/>
</dbReference>
<organism evidence="4">
    <name type="scientific">Enterobius vermicularis</name>
    <name type="common">Human pinworm</name>
    <dbReference type="NCBI Taxonomy" id="51028"/>
    <lineage>
        <taxon>Eukaryota</taxon>
        <taxon>Metazoa</taxon>
        <taxon>Ecdysozoa</taxon>
        <taxon>Nematoda</taxon>
        <taxon>Chromadorea</taxon>
        <taxon>Rhabditida</taxon>
        <taxon>Spirurina</taxon>
        <taxon>Oxyuridomorpha</taxon>
        <taxon>Oxyuroidea</taxon>
        <taxon>Oxyuridae</taxon>
        <taxon>Enterobius</taxon>
    </lineage>
</organism>
<dbReference type="EMBL" id="UXUI01008522">
    <property type="protein sequence ID" value="VDD91717.1"/>
    <property type="molecule type" value="Genomic_DNA"/>
</dbReference>
<dbReference type="OrthoDB" id="5775722at2759"/>
<reference evidence="4" key="1">
    <citation type="submission" date="2017-02" db="UniProtKB">
        <authorList>
            <consortium name="WormBaseParasite"/>
        </authorList>
    </citation>
    <scope>IDENTIFICATION</scope>
</reference>
<accession>A0A0N4V945</accession>
<proteinExistence type="predicted"/>
<gene>
    <name evidence="2" type="ORF">EVEC_LOCUS6468</name>
</gene>
<dbReference type="PANTHER" id="PTHR22989:SF20">
    <property type="entry name" value="USP DOMAIN-CONTAINING PROTEIN"/>
    <property type="match status" value="1"/>
</dbReference>
<evidence type="ECO:0000256" key="1">
    <source>
        <dbReference type="SAM" id="Phobius"/>
    </source>
</evidence>
<sequence>MAENFQFDAKMVLRILRVKGTVILAVVTGILFLLTLYSHGSNIRYKLELLIMRQSMFWGELRKKLKQCEVEVIPKQESLILPLYNSKEYKYAIIPKRPVSPKSRCLAVVIGMDGEIGSEAKLQNYYSDACEIFGVDPVASPNRGLLELIGGKFTHATIRMTNNVTTDSTLKKMENNTPKIPHINLKQFLVETVGVKKILDWLSIDFGSEEINPFPIFLKGGVFDSLDVDVCQWNGRVHLKQTGPEGEKAFLNFLKASIRIKRYIFMNLKLQPEGVVTFYAINIESQRCIQRYW</sequence>
<feature type="transmembrane region" description="Helical" evidence="1">
    <location>
        <begin position="21"/>
        <end position="40"/>
    </location>
</feature>
<name>A0A0N4V945_ENTVE</name>
<dbReference type="WBParaSite" id="EVEC_0000694701-mRNA-1">
    <property type="protein sequence ID" value="EVEC_0000694701-mRNA-1"/>
    <property type="gene ID" value="EVEC_0000694701"/>
</dbReference>
<evidence type="ECO:0000313" key="4">
    <source>
        <dbReference type="WBParaSite" id="EVEC_0000694701-mRNA-1"/>
    </source>
</evidence>
<dbReference type="AlphaFoldDB" id="A0A0N4V945"/>
<dbReference type="Proteomes" id="UP000274131">
    <property type="component" value="Unassembled WGS sequence"/>
</dbReference>
<keyword evidence="3" id="KW-1185">Reference proteome</keyword>
<protein>
    <submittedName>
        <fullName evidence="4">Methyltransf_21 domain-containing protein</fullName>
    </submittedName>
</protein>
<reference evidence="2 3" key="2">
    <citation type="submission" date="2018-10" db="EMBL/GenBank/DDBJ databases">
        <authorList>
            <consortium name="Pathogen Informatics"/>
        </authorList>
    </citation>
    <scope>NUCLEOTIDE SEQUENCE [LARGE SCALE GENOMIC DNA]</scope>
</reference>
<keyword evidence="1" id="KW-0472">Membrane</keyword>
<keyword evidence="1" id="KW-0812">Transmembrane</keyword>
<evidence type="ECO:0000313" key="3">
    <source>
        <dbReference type="Proteomes" id="UP000274131"/>
    </source>
</evidence>
<keyword evidence="1" id="KW-1133">Transmembrane helix</keyword>
<dbReference type="STRING" id="51028.A0A0N4V945"/>